<dbReference type="AlphaFoldDB" id="A0A6N2M050"/>
<gene>
    <name evidence="1" type="ORF">SVIM_LOCUS303607</name>
</gene>
<name>A0A6N2M050_SALVM</name>
<proteinExistence type="predicted"/>
<protein>
    <submittedName>
        <fullName evidence="1">Uncharacterized protein</fullName>
    </submittedName>
</protein>
<sequence length="74" mass="8415">MYTAVNVTLNTVHQLLWFPPDPTTIHSMRGQKSSKDCSNLYSLYDRACLLSPRLVKQLAADLKRINRLGVKKVV</sequence>
<accession>A0A6N2M050</accession>
<organism evidence="1">
    <name type="scientific">Salix viminalis</name>
    <name type="common">Common osier</name>
    <name type="synonym">Basket willow</name>
    <dbReference type="NCBI Taxonomy" id="40686"/>
    <lineage>
        <taxon>Eukaryota</taxon>
        <taxon>Viridiplantae</taxon>
        <taxon>Streptophyta</taxon>
        <taxon>Embryophyta</taxon>
        <taxon>Tracheophyta</taxon>
        <taxon>Spermatophyta</taxon>
        <taxon>Magnoliopsida</taxon>
        <taxon>eudicotyledons</taxon>
        <taxon>Gunneridae</taxon>
        <taxon>Pentapetalae</taxon>
        <taxon>rosids</taxon>
        <taxon>fabids</taxon>
        <taxon>Malpighiales</taxon>
        <taxon>Salicaceae</taxon>
        <taxon>Saliceae</taxon>
        <taxon>Salix</taxon>
    </lineage>
</organism>
<reference evidence="1" key="1">
    <citation type="submission" date="2019-03" db="EMBL/GenBank/DDBJ databases">
        <authorList>
            <person name="Mank J."/>
            <person name="Almeida P."/>
        </authorList>
    </citation>
    <scope>NUCLEOTIDE SEQUENCE</scope>
    <source>
        <strain evidence="1">78183</strain>
    </source>
</reference>
<dbReference type="EMBL" id="CAADRP010001663">
    <property type="protein sequence ID" value="VFU47330.1"/>
    <property type="molecule type" value="Genomic_DNA"/>
</dbReference>
<evidence type="ECO:0000313" key="1">
    <source>
        <dbReference type="EMBL" id="VFU47330.1"/>
    </source>
</evidence>